<feature type="domain" description="HTH tetR-type" evidence="5">
    <location>
        <begin position="20"/>
        <end position="78"/>
    </location>
</feature>
<dbReference type="PANTHER" id="PTHR30055:SF234">
    <property type="entry name" value="HTH-TYPE TRANSCRIPTIONAL REGULATOR BETI"/>
    <property type="match status" value="1"/>
</dbReference>
<dbReference type="InterPro" id="IPR050109">
    <property type="entry name" value="HTH-type_TetR-like_transc_reg"/>
</dbReference>
<dbReference type="GO" id="GO:0003700">
    <property type="term" value="F:DNA-binding transcription factor activity"/>
    <property type="evidence" value="ECO:0007669"/>
    <property type="project" value="TreeGrafter"/>
</dbReference>
<sequence>MPDAEPRPQSHPHPQRSDALKNREAILQVAHDALAESGNASLNSIAKRAGVGPGTLYRHFPTREALILAVYRHDIDRLVASVPDLLAAHADAPLDALRQWFLTLARYVRIKHGLGDALNSAATQEVTSATWPPVSAAVRELLDACERSGDVRPGLDPVDVVMLLGCLWRTPETPEGAAQAERLLELAIAGMQP</sequence>
<evidence type="ECO:0000256" key="1">
    <source>
        <dbReference type="ARBA" id="ARBA00023015"/>
    </source>
</evidence>
<dbReference type="Pfam" id="PF21597">
    <property type="entry name" value="TetR_C_43"/>
    <property type="match status" value="1"/>
</dbReference>
<evidence type="ECO:0000259" key="5">
    <source>
        <dbReference type="PROSITE" id="PS50977"/>
    </source>
</evidence>
<keyword evidence="1" id="KW-0805">Transcription regulation</keyword>
<keyword evidence="7" id="KW-1185">Reference proteome</keyword>
<evidence type="ECO:0000256" key="4">
    <source>
        <dbReference type="PROSITE-ProRule" id="PRU00335"/>
    </source>
</evidence>
<reference evidence="6 7" key="1">
    <citation type="submission" date="2016-10" db="EMBL/GenBank/DDBJ databases">
        <authorList>
            <person name="de Groot N.N."/>
        </authorList>
    </citation>
    <scope>NUCLEOTIDE SEQUENCE [LARGE SCALE GENOMIC DNA]</scope>
    <source>
        <strain evidence="6 7">CGMCC 4.3510</strain>
    </source>
</reference>
<dbReference type="InterPro" id="IPR009057">
    <property type="entry name" value="Homeodomain-like_sf"/>
</dbReference>
<dbReference type="AlphaFoldDB" id="A0A1I2D6X6"/>
<evidence type="ECO:0000256" key="3">
    <source>
        <dbReference type="ARBA" id="ARBA00023163"/>
    </source>
</evidence>
<dbReference type="GO" id="GO:0000976">
    <property type="term" value="F:transcription cis-regulatory region binding"/>
    <property type="evidence" value="ECO:0007669"/>
    <property type="project" value="TreeGrafter"/>
</dbReference>
<evidence type="ECO:0000313" key="6">
    <source>
        <dbReference type="EMBL" id="SFE76287.1"/>
    </source>
</evidence>
<gene>
    <name evidence="6" type="ORF">SAMN05216251_105109</name>
</gene>
<evidence type="ECO:0000256" key="2">
    <source>
        <dbReference type="ARBA" id="ARBA00023125"/>
    </source>
</evidence>
<accession>A0A1I2D6X6</accession>
<dbReference type="InterPro" id="IPR049445">
    <property type="entry name" value="TetR_SbtR-like_C"/>
</dbReference>
<keyword evidence="2 4" id="KW-0238">DNA-binding</keyword>
<protein>
    <submittedName>
        <fullName evidence="6">Transcriptional regulator, TetR family</fullName>
    </submittedName>
</protein>
<organism evidence="6 7">
    <name type="scientific">Actinacidiphila alni</name>
    <dbReference type="NCBI Taxonomy" id="380248"/>
    <lineage>
        <taxon>Bacteria</taxon>
        <taxon>Bacillati</taxon>
        <taxon>Actinomycetota</taxon>
        <taxon>Actinomycetes</taxon>
        <taxon>Kitasatosporales</taxon>
        <taxon>Streptomycetaceae</taxon>
        <taxon>Actinacidiphila</taxon>
    </lineage>
</organism>
<dbReference type="SUPFAM" id="SSF46689">
    <property type="entry name" value="Homeodomain-like"/>
    <property type="match status" value="1"/>
</dbReference>
<dbReference type="InterPro" id="IPR001647">
    <property type="entry name" value="HTH_TetR"/>
</dbReference>
<dbReference type="PANTHER" id="PTHR30055">
    <property type="entry name" value="HTH-TYPE TRANSCRIPTIONAL REGULATOR RUTR"/>
    <property type="match status" value="1"/>
</dbReference>
<dbReference type="RefSeq" id="WP_245795949.1">
    <property type="nucleotide sequence ID" value="NZ_FONG01000005.1"/>
</dbReference>
<dbReference type="Gene3D" id="1.10.357.10">
    <property type="entry name" value="Tetracycline Repressor, domain 2"/>
    <property type="match status" value="1"/>
</dbReference>
<dbReference type="STRING" id="380248.SAMN05216251_105109"/>
<dbReference type="PROSITE" id="PS50977">
    <property type="entry name" value="HTH_TETR_2"/>
    <property type="match status" value="1"/>
</dbReference>
<feature type="DNA-binding region" description="H-T-H motif" evidence="4">
    <location>
        <begin position="41"/>
        <end position="60"/>
    </location>
</feature>
<dbReference type="SUPFAM" id="SSF48498">
    <property type="entry name" value="Tetracyclin repressor-like, C-terminal domain"/>
    <property type="match status" value="1"/>
</dbReference>
<dbReference type="InterPro" id="IPR036271">
    <property type="entry name" value="Tet_transcr_reg_TetR-rel_C_sf"/>
</dbReference>
<dbReference type="Pfam" id="PF00440">
    <property type="entry name" value="TetR_N"/>
    <property type="match status" value="1"/>
</dbReference>
<dbReference type="Proteomes" id="UP000199323">
    <property type="component" value="Unassembled WGS sequence"/>
</dbReference>
<name>A0A1I2D6X6_9ACTN</name>
<proteinExistence type="predicted"/>
<dbReference type="EMBL" id="FONG01000005">
    <property type="protein sequence ID" value="SFE76287.1"/>
    <property type="molecule type" value="Genomic_DNA"/>
</dbReference>
<keyword evidence="3" id="KW-0804">Transcription</keyword>
<evidence type="ECO:0000313" key="7">
    <source>
        <dbReference type="Proteomes" id="UP000199323"/>
    </source>
</evidence>